<dbReference type="SUPFAM" id="SSF52016">
    <property type="entry name" value="LeuD/IlvD-like"/>
    <property type="match status" value="1"/>
</dbReference>
<dbReference type="GO" id="GO:0003861">
    <property type="term" value="F:3-isopropylmalate dehydratase activity"/>
    <property type="evidence" value="ECO:0000318"/>
    <property type="project" value="GO_Central"/>
</dbReference>
<feature type="domain" description="Aconitase A/isopropylmalate dehydratase small subunit swivel" evidence="2">
    <location>
        <begin position="195"/>
        <end position="242"/>
    </location>
</feature>
<evidence type="ECO:0000313" key="4">
    <source>
        <dbReference type="RefSeq" id="XP_021855410.2"/>
    </source>
</evidence>
<dbReference type="Proteomes" id="UP000813463">
    <property type="component" value="Chromosome 6"/>
</dbReference>
<keyword evidence="1" id="KW-0456">Lyase</keyword>
<sequence>MSTCNNSFQYSHHIYNIFHTSILFSYKLNEQTSLFIPSLLYQVSPLISLHPKLPMATISHIISSTTSTFPPPHKPSILPQPPSFLKLPTTSSTKFPAAATTTTSITSQVNLTRVNAIPSTSNSSATTTTTKFYGVCYVVRDDVDTNQIIPAKYSALNPSNPDDYEKLGSCALSGLPNSYAALRFVEENGVKSKYSIIIAGNNFGCGSSNEHAIAALSAAGTRAVVAESYGGVFLTISNSSGVILALESEVRVCEVFKTGDVATIDVGEGILVNRTTGKVYQLKSVANEDVS</sequence>
<accession>A0A9R0IVT9</accession>
<dbReference type="InterPro" id="IPR000573">
    <property type="entry name" value="AconitaseA/IPMdHydase_ssu_swvl"/>
</dbReference>
<dbReference type="RefSeq" id="XP_021855410.2">
    <property type="nucleotide sequence ID" value="XM_021999718.2"/>
</dbReference>
<proteinExistence type="predicted"/>
<dbReference type="GeneID" id="110794763"/>
<dbReference type="KEGG" id="soe:110794763"/>
<protein>
    <submittedName>
        <fullName evidence="4">3-isopropylmalate dehydratase small subunit 1-like</fullName>
    </submittedName>
</protein>
<reference evidence="3" key="1">
    <citation type="journal article" date="2021" name="Nat. Commun.">
        <title>Genomic analyses provide insights into spinach domestication and the genetic basis of agronomic traits.</title>
        <authorList>
            <person name="Cai X."/>
            <person name="Sun X."/>
            <person name="Xu C."/>
            <person name="Sun H."/>
            <person name="Wang X."/>
            <person name="Ge C."/>
            <person name="Zhang Z."/>
            <person name="Wang Q."/>
            <person name="Fei Z."/>
            <person name="Jiao C."/>
            <person name="Wang Q."/>
        </authorList>
    </citation>
    <scope>NUCLEOTIDE SEQUENCE [LARGE SCALE GENOMIC DNA]</scope>
    <source>
        <strain evidence="3">cv. Varoflay</strain>
    </source>
</reference>
<dbReference type="Pfam" id="PF00694">
    <property type="entry name" value="Aconitase_C"/>
    <property type="match status" value="1"/>
</dbReference>
<evidence type="ECO:0000259" key="2">
    <source>
        <dbReference type="Pfam" id="PF00694"/>
    </source>
</evidence>
<dbReference type="InterPro" id="IPR015928">
    <property type="entry name" value="Aconitase/3IPM_dehydase_swvl"/>
</dbReference>
<dbReference type="PANTHER" id="PTHR43345">
    <property type="entry name" value="3-ISOPROPYLMALATE DEHYDRATASE SMALL SUBUNIT 2-RELATED-RELATED"/>
    <property type="match status" value="1"/>
</dbReference>
<dbReference type="GO" id="GO:0009570">
    <property type="term" value="C:chloroplast stroma"/>
    <property type="evidence" value="ECO:0000318"/>
    <property type="project" value="GO_Central"/>
</dbReference>
<name>A0A9R0IVT9_SPIOL</name>
<organism evidence="3 4">
    <name type="scientific">Spinacia oleracea</name>
    <name type="common">Spinach</name>
    <dbReference type="NCBI Taxonomy" id="3562"/>
    <lineage>
        <taxon>Eukaryota</taxon>
        <taxon>Viridiplantae</taxon>
        <taxon>Streptophyta</taxon>
        <taxon>Embryophyta</taxon>
        <taxon>Tracheophyta</taxon>
        <taxon>Spermatophyta</taxon>
        <taxon>Magnoliopsida</taxon>
        <taxon>eudicotyledons</taxon>
        <taxon>Gunneridae</taxon>
        <taxon>Pentapetalae</taxon>
        <taxon>Caryophyllales</taxon>
        <taxon>Chenopodiaceae</taxon>
        <taxon>Chenopodioideae</taxon>
        <taxon>Anserineae</taxon>
        <taxon>Spinacia</taxon>
    </lineage>
</organism>
<dbReference type="InterPro" id="IPR050075">
    <property type="entry name" value="LeuD"/>
</dbReference>
<reference evidence="4" key="2">
    <citation type="submission" date="2025-08" db="UniProtKB">
        <authorList>
            <consortium name="RefSeq"/>
        </authorList>
    </citation>
    <scope>IDENTIFICATION</scope>
    <source>
        <tissue evidence="4">Leaf</tissue>
    </source>
</reference>
<evidence type="ECO:0000313" key="3">
    <source>
        <dbReference type="Proteomes" id="UP000813463"/>
    </source>
</evidence>
<evidence type="ECO:0000256" key="1">
    <source>
        <dbReference type="ARBA" id="ARBA00023239"/>
    </source>
</evidence>
<dbReference type="Gene3D" id="3.20.19.10">
    <property type="entry name" value="Aconitase, domain 4"/>
    <property type="match status" value="1"/>
</dbReference>
<gene>
    <name evidence="4" type="primary">LOC110794763</name>
</gene>
<dbReference type="AlphaFoldDB" id="A0A9R0IVT9"/>
<keyword evidence="3" id="KW-1185">Reference proteome</keyword>
<dbReference type="PANTHER" id="PTHR43345:SF2">
    <property type="entry name" value="3-ISOPROPYLMALATE DEHYDRATASE SMALL SUBUNIT 1"/>
    <property type="match status" value="1"/>
</dbReference>
<dbReference type="GO" id="GO:0009098">
    <property type="term" value="P:L-leucine biosynthetic process"/>
    <property type="evidence" value="ECO:0000318"/>
    <property type="project" value="GO_Central"/>
</dbReference>